<accession>A0A4D7AHM3</accession>
<dbReference type="Proteomes" id="UP000298642">
    <property type="component" value="Chromosome"/>
</dbReference>
<organism evidence="2 3">
    <name type="scientific">Dysosmobacter welbionis</name>
    <dbReference type="NCBI Taxonomy" id="2093857"/>
    <lineage>
        <taxon>Bacteria</taxon>
        <taxon>Bacillati</taxon>
        <taxon>Bacillota</taxon>
        <taxon>Clostridia</taxon>
        <taxon>Eubacteriales</taxon>
        <taxon>Oscillospiraceae</taxon>
        <taxon>Dysosmobacter</taxon>
    </lineage>
</organism>
<gene>
    <name evidence="2" type="ORF">EIO64_07575</name>
</gene>
<keyword evidence="3" id="KW-1185">Reference proteome</keyword>
<feature type="region of interest" description="Disordered" evidence="1">
    <location>
        <begin position="138"/>
        <end position="158"/>
    </location>
</feature>
<dbReference type="RefSeq" id="WP_136891108.1">
    <property type="nucleotide sequence ID" value="NZ_CP034413.3"/>
</dbReference>
<evidence type="ECO:0000313" key="3">
    <source>
        <dbReference type="Proteomes" id="UP000298642"/>
    </source>
</evidence>
<dbReference type="KEGG" id="obj:EIO64_07575"/>
<protein>
    <submittedName>
        <fullName evidence="2">Uncharacterized protein</fullName>
    </submittedName>
</protein>
<proteinExistence type="predicted"/>
<name>A0A4D7AHM3_9FIRM</name>
<sequence>MLETVLMYLNNWFAVGRYDDTYIIEDGGITLPFLANGQYFRIVGSLFNDGVYQYPAELTDETFTGSVWALAIPKALLSTVEEITAWTAKNGDGGAYTSESFGGYSYSKATNSKGVAVGWRDVFAAQLAPWKKPAGSWQYANPNPHMTPPEPHKDNPWR</sequence>
<dbReference type="AlphaFoldDB" id="A0A4D7AHM3"/>
<dbReference type="EMBL" id="CP034413">
    <property type="protein sequence ID" value="QCI59094.1"/>
    <property type="molecule type" value="Genomic_DNA"/>
</dbReference>
<evidence type="ECO:0000256" key="1">
    <source>
        <dbReference type="SAM" id="MobiDB-lite"/>
    </source>
</evidence>
<reference evidence="3" key="1">
    <citation type="submission" date="2018-12" db="EMBL/GenBank/DDBJ databases">
        <title>Dusodibacter welbiota gen. nov., sp. nov., isolated from human faeces and emended description of the Oscillibacter genus.</title>
        <authorList>
            <person name="Le Roy T."/>
            <person name="Van der Smissen P."/>
            <person name="Delzenne N."/>
            <person name="Muccioli G."/>
            <person name="Collet J.F."/>
            <person name="Cani P.D."/>
        </authorList>
    </citation>
    <scope>NUCLEOTIDE SEQUENCE [LARGE SCALE GENOMIC DNA]</scope>
    <source>
        <strain evidence="3">J115</strain>
    </source>
</reference>
<evidence type="ECO:0000313" key="2">
    <source>
        <dbReference type="EMBL" id="QCI59094.1"/>
    </source>
</evidence>